<name>A0A850H2X9_9SPHN</name>
<sequence length="241" mass="27492">MKLFYSPFHTFIHKVLVTAHECGLWDEIDFVATFPFKNLDGEDQGEAYSIAAINPLSKVPTMATDEGQVIYGSQAICEFLDSQSKARRMYPEPGPARWDAVTRLALSDTIFEGTVQMVAEQWQEPGQWNMFVFERLWPKFIRGLDWLDSEAAKGWDTFDVGHAAMLHAISYLGFRAEFYEAKDPIYPNFDWREGRPALSDWYDEAVQRPSVQSHYNKDFTSDTSAARLQAAVQEVLAAQKA</sequence>
<gene>
    <name evidence="2" type="ORF">HUO12_01130</name>
</gene>
<accession>A0A850H2X9</accession>
<dbReference type="InterPro" id="IPR036282">
    <property type="entry name" value="Glutathione-S-Trfase_C_sf"/>
</dbReference>
<dbReference type="Pfam" id="PF13410">
    <property type="entry name" value="GST_C_2"/>
    <property type="match status" value="1"/>
</dbReference>
<dbReference type="PROSITE" id="PS50404">
    <property type="entry name" value="GST_NTER"/>
    <property type="match status" value="1"/>
</dbReference>
<proteinExistence type="predicted"/>
<dbReference type="SUPFAM" id="SSF52833">
    <property type="entry name" value="Thioredoxin-like"/>
    <property type="match status" value="1"/>
</dbReference>
<dbReference type="Proteomes" id="UP000546031">
    <property type="component" value="Unassembled WGS sequence"/>
</dbReference>
<feature type="domain" description="GST N-terminal" evidence="1">
    <location>
        <begin position="1"/>
        <end position="88"/>
    </location>
</feature>
<evidence type="ECO:0000313" key="2">
    <source>
        <dbReference type="EMBL" id="NVE93494.1"/>
    </source>
</evidence>
<keyword evidence="3" id="KW-1185">Reference proteome</keyword>
<evidence type="ECO:0000259" key="1">
    <source>
        <dbReference type="PROSITE" id="PS50404"/>
    </source>
</evidence>
<reference evidence="2 3" key="1">
    <citation type="submission" date="2020-06" db="EMBL/GenBank/DDBJ databases">
        <title>Altererythrobacter lutimaris sp. nov., a marine bacterium isolated from a tidal flat.</title>
        <authorList>
            <person name="Kim D."/>
            <person name="Yoo Y."/>
            <person name="Kim J.-J."/>
        </authorList>
    </citation>
    <scope>NUCLEOTIDE SEQUENCE [LARGE SCALE GENOMIC DNA]</scope>
    <source>
        <strain evidence="2 3">JGD-16</strain>
    </source>
</reference>
<dbReference type="InterPro" id="IPR004045">
    <property type="entry name" value="Glutathione_S-Trfase_N"/>
</dbReference>
<dbReference type="Gene3D" id="1.20.1050.10">
    <property type="match status" value="1"/>
</dbReference>
<dbReference type="InterPro" id="IPR036249">
    <property type="entry name" value="Thioredoxin-like_sf"/>
</dbReference>
<dbReference type="EMBL" id="JABWTA010000001">
    <property type="protein sequence ID" value="NVE93494.1"/>
    <property type="molecule type" value="Genomic_DNA"/>
</dbReference>
<comment type="caution">
    <text evidence="2">The sequence shown here is derived from an EMBL/GenBank/DDBJ whole genome shotgun (WGS) entry which is preliminary data.</text>
</comment>
<dbReference type="Gene3D" id="3.40.30.10">
    <property type="entry name" value="Glutaredoxin"/>
    <property type="match status" value="1"/>
</dbReference>
<keyword evidence="2" id="KW-0808">Transferase</keyword>
<organism evidence="2 3">
    <name type="scientific">Altererythrobacter lutimaris</name>
    <dbReference type="NCBI Taxonomy" id="2743979"/>
    <lineage>
        <taxon>Bacteria</taxon>
        <taxon>Pseudomonadati</taxon>
        <taxon>Pseudomonadota</taxon>
        <taxon>Alphaproteobacteria</taxon>
        <taxon>Sphingomonadales</taxon>
        <taxon>Erythrobacteraceae</taxon>
        <taxon>Altererythrobacter</taxon>
    </lineage>
</organism>
<dbReference type="Pfam" id="PF13409">
    <property type="entry name" value="GST_N_2"/>
    <property type="match status" value="1"/>
</dbReference>
<dbReference type="RefSeq" id="WP_176271858.1">
    <property type="nucleotide sequence ID" value="NZ_JABWTA010000001.1"/>
</dbReference>
<dbReference type="GO" id="GO:0016740">
    <property type="term" value="F:transferase activity"/>
    <property type="evidence" value="ECO:0007669"/>
    <property type="project" value="UniProtKB-KW"/>
</dbReference>
<protein>
    <submittedName>
        <fullName evidence="2">Glutathione S-transferase family protein</fullName>
    </submittedName>
</protein>
<dbReference type="AlphaFoldDB" id="A0A850H2X9"/>
<dbReference type="SUPFAM" id="SSF47616">
    <property type="entry name" value="GST C-terminal domain-like"/>
    <property type="match status" value="1"/>
</dbReference>
<evidence type="ECO:0000313" key="3">
    <source>
        <dbReference type="Proteomes" id="UP000546031"/>
    </source>
</evidence>